<keyword evidence="16" id="KW-0472">Membrane</keyword>
<dbReference type="SUPFAM" id="SSF50022">
    <property type="entry name" value="ISP domain"/>
    <property type="match status" value="1"/>
</dbReference>
<evidence type="ECO:0000256" key="7">
    <source>
        <dbReference type="ARBA" id="ARBA00022475"/>
    </source>
</evidence>
<gene>
    <name evidence="22" type="ORF">A3A87_02790</name>
</gene>
<keyword evidence="11" id="KW-1278">Translocase</keyword>
<sequence length="199" mass="21327">MSEEGVNPRRRRLLAITSGLGVIGTAFAVTPFVLSMFPSARAKAAGAPVEVDISKLEPGQLLTVEWRGKPVWILRRTRAMLKSLTDVEKLLADPKSGVADQQPSYAQNDARSIKPEILVLVGICTHLGCSPDKRLDAGIASGLGDDWLGGFFCPCHGSKFDLAGRVYKNVPAPTNLVVPPHAYLSDRRIIIGADQKGAA</sequence>
<keyword evidence="14" id="KW-0408">Iron</keyword>
<comment type="subcellular location">
    <subcellularLocation>
        <location evidence="2">Cell membrane</location>
        <topology evidence="2">Single-pass membrane protein</topology>
    </subcellularLocation>
</comment>
<dbReference type="GO" id="GO:0051537">
    <property type="term" value="F:2 iron, 2 sulfur cluster binding"/>
    <property type="evidence" value="ECO:0007669"/>
    <property type="project" value="UniProtKB-KW"/>
</dbReference>
<evidence type="ECO:0000256" key="4">
    <source>
        <dbReference type="ARBA" id="ARBA00012951"/>
    </source>
</evidence>
<dbReference type="InterPro" id="IPR017941">
    <property type="entry name" value="Rieske_2Fe-2S"/>
</dbReference>
<keyword evidence="8" id="KW-0812">Transmembrane</keyword>
<comment type="caution">
    <text evidence="22">The sequence shown here is derived from an EMBL/GenBank/DDBJ whole genome shotgun (WGS) entry which is preliminary data.</text>
</comment>
<evidence type="ECO:0000256" key="12">
    <source>
        <dbReference type="ARBA" id="ARBA00022982"/>
    </source>
</evidence>
<dbReference type="PRINTS" id="PR00162">
    <property type="entry name" value="RIESKE"/>
</dbReference>
<dbReference type="AlphaFoldDB" id="A0A1F6U040"/>
<accession>A0A1F6U040</accession>
<evidence type="ECO:0000259" key="21">
    <source>
        <dbReference type="PROSITE" id="PS51296"/>
    </source>
</evidence>
<organism evidence="22 23">
    <name type="scientific">Candidatus Muproteobacteria bacterium RIFCSPLOWO2_01_FULL_60_18</name>
    <dbReference type="NCBI Taxonomy" id="1817768"/>
    <lineage>
        <taxon>Bacteria</taxon>
        <taxon>Pseudomonadati</taxon>
        <taxon>Pseudomonadota</taxon>
        <taxon>Candidatus Muproteobacteria</taxon>
    </lineage>
</organism>
<dbReference type="InterPro" id="IPR014349">
    <property type="entry name" value="Rieske_Fe-S_prot"/>
</dbReference>
<comment type="miscellaneous">
    <text evidence="19">The Rieske protein is a high potential 2Fe-2S protein.</text>
</comment>
<evidence type="ECO:0000256" key="6">
    <source>
        <dbReference type="ARBA" id="ARBA00022448"/>
    </source>
</evidence>
<comment type="subunit">
    <text evidence="3 20">The main subunits of complex b-c1 are: cytochrome b, cytochrome c1 and the Rieske protein.</text>
</comment>
<evidence type="ECO:0000256" key="3">
    <source>
        <dbReference type="ARBA" id="ARBA00011649"/>
    </source>
</evidence>
<proteinExistence type="predicted"/>
<dbReference type="InterPro" id="IPR036922">
    <property type="entry name" value="Rieske_2Fe-2S_sf"/>
</dbReference>
<evidence type="ECO:0000256" key="2">
    <source>
        <dbReference type="ARBA" id="ARBA00004162"/>
    </source>
</evidence>
<dbReference type="Proteomes" id="UP000179037">
    <property type="component" value="Unassembled WGS sequence"/>
</dbReference>
<dbReference type="PANTHER" id="PTHR10134">
    <property type="entry name" value="CYTOCHROME B-C1 COMPLEX SUBUNIT RIESKE, MITOCHONDRIAL"/>
    <property type="match status" value="1"/>
</dbReference>
<feature type="domain" description="Rieske" evidence="21">
    <location>
        <begin position="84"/>
        <end position="190"/>
    </location>
</feature>
<evidence type="ECO:0000256" key="1">
    <source>
        <dbReference type="ARBA" id="ARBA00002444"/>
    </source>
</evidence>
<dbReference type="Gene3D" id="1.20.5.510">
    <property type="entry name" value="Single helix bin"/>
    <property type="match status" value="1"/>
</dbReference>
<evidence type="ECO:0000256" key="5">
    <source>
        <dbReference type="ARBA" id="ARBA00019816"/>
    </source>
</evidence>
<evidence type="ECO:0000256" key="9">
    <source>
        <dbReference type="ARBA" id="ARBA00022714"/>
    </source>
</evidence>
<evidence type="ECO:0000256" key="19">
    <source>
        <dbReference type="RuleBase" id="RU004494"/>
    </source>
</evidence>
<dbReference type="CDD" id="cd03470">
    <property type="entry name" value="Rieske_cytochrome_bc1"/>
    <property type="match status" value="1"/>
</dbReference>
<dbReference type="InterPro" id="IPR005805">
    <property type="entry name" value="Rieske_Fe-S_prot_C"/>
</dbReference>
<dbReference type="EMBL" id="MFTC01000062">
    <property type="protein sequence ID" value="OGI50711.1"/>
    <property type="molecule type" value="Genomic_DNA"/>
</dbReference>
<evidence type="ECO:0000256" key="18">
    <source>
        <dbReference type="ARBA" id="ARBA00029351"/>
    </source>
</evidence>
<comment type="function">
    <text evidence="1">Component of the ubiquinol-cytochrome c reductase complex (complex III or cytochrome b-c1 complex), which is a respiratory chain that generates an electrochemical potential coupled to ATP synthesis.</text>
</comment>
<comment type="cofactor">
    <cofactor evidence="19">
        <name>[2Fe-2S] cluster</name>
        <dbReference type="ChEBI" id="CHEBI:190135"/>
    </cofactor>
    <text evidence="19">Binds 1 [2Fe-2S] cluster per subunit.</text>
</comment>
<reference evidence="22 23" key="1">
    <citation type="journal article" date="2016" name="Nat. Commun.">
        <title>Thousands of microbial genomes shed light on interconnected biogeochemical processes in an aquifer system.</title>
        <authorList>
            <person name="Anantharaman K."/>
            <person name="Brown C.T."/>
            <person name="Hug L.A."/>
            <person name="Sharon I."/>
            <person name="Castelle C.J."/>
            <person name="Probst A.J."/>
            <person name="Thomas B.C."/>
            <person name="Singh A."/>
            <person name="Wilkins M.J."/>
            <person name="Karaoz U."/>
            <person name="Brodie E.L."/>
            <person name="Williams K.H."/>
            <person name="Hubbard S.S."/>
            <person name="Banfield J.F."/>
        </authorList>
    </citation>
    <scope>NUCLEOTIDE SEQUENCE [LARGE SCALE GENOMIC DNA]</scope>
</reference>
<evidence type="ECO:0000256" key="20">
    <source>
        <dbReference type="RuleBase" id="RU004497"/>
    </source>
</evidence>
<evidence type="ECO:0000256" key="16">
    <source>
        <dbReference type="ARBA" id="ARBA00023136"/>
    </source>
</evidence>
<evidence type="ECO:0000313" key="22">
    <source>
        <dbReference type="EMBL" id="OGI50711.1"/>
    </source>
</evidence>
<dbReference type="InterPro" id="IPR019470">
    <property type="entry name" value="Ubiq_cytC_Rdtase_Fe-S_su_TAT"/>
</dbReference>
<evidence type="ECO:0000256" key="13">
    <source>
        <dbReference type="ARBA" id="ARBA00022989"/>
    </source>
</evidence>
<dbReference type="GO" id="GO:0005886">
    <property type="term" value="C:plasma membrane"/>
    <property type="evidence" value="ECO:0007669"/>
    <property type="project" value="UniProtKB-SubCell"/>
</dbReference>
<keyword evidence="9" id="KW-0001">2Fe-2S</keyword>
<evidence type="ECO:0000256" key="10">
    <source>
        <dbReference type="ARBA" id="ARBA00022723"/>
    </source>
</evidence>
<evidence type="ECO:0000256" key="17">
    <source>
        <dbReference type="ARBA" id="ARBA00023157"/>
    </source>
</evidence>
<dbReference type="EC" id="7.1.1.8" evidence="4 19"/>
<protein>
    <recommendedName>
        <fullName evidence="5 19">Ubiquinol-cytochrome c reductase iron-sulfur subunit</fullName>
        <ecNumber evidence="4 19">7.1.1.8</ecNumber>
    </recommendedName>
</protein>
<evidence type="ECO:0000256" key="15">
    <source>
        <dbReference type="ARBA" id="ARBA00023014"/>
    </source>
</evidence>
<keyword evidence="17" id="KW-1015">Disulfide bond</keyword>
<dbReference type="STRING" id="1817768.A3A87_02790"/>
<keyword evidence="10" id="KW-0479">Metal-binding</keyword>
<evidence type="ECO:0000256" key="8">
    <source>
        <dbReference type="ARBA" id="ARBA00022692"/>
    </source>
</evidence>
<evidence type="ECO:0000256" key="14">
    <source>
        <dbReference type="ARBA" id="ARBA00023004"/>
    </source>
</evidence>
<dbReference type="Gene3D" id="2.102.10.10">
    <property type="entry name" value="Rieske [2Fe-2S] iron-sulphur domain"/>
    <property type="match status" value="1"/>
</dbReference>
<evidence type="ECO:0000256" key="11">
    <source>
        <dbReference type="ARBA" id="ARBA00022967"/>
    </source>
</evidence>
<evidence type="ECO:0000313" key="23">
    <source>
        <dbReference type="Proteomes" id="UP000179037"/>
    </source>
</evidence>
<keyword evidence="12 19" id="KW-0249">Electron transport</keyword>
<dbReference type="GO" id="GO:0008121">
    <property type="term" value="F:quinol-cytochrome-c reductase activity"/>
    <property type="evidence" value="ECO:0007669"/>
    <property type="project" value="UniProtKB-EC"/>
</dbReference>
<dbReference type="Pfam" id="PF10399">
    <property type="entry name" value="UCR_Fe-S_N"/>
    <property type="match status" value="1"/>
</dbReference>
<dbReference type="GO" id="GO:0046872">
    <property type="term" value="F:metal ion binding"/>
    <property type="evidence" value="ECO:0007669"/>
    <property type="project" value="UniProtKB-KW"/>
</dbReference>
<dbReference type="PROSITE" id="PS51296">
    <property type="entry name" value="RIESKE"/>
    <property type="match status" value="1"/>
</dbReference>
<dbReference type="InterPro" id="IPR006317">
    <property type="entry name" value="Ubiquinol_cyt_c_Rdtase_Fe-S-su"/>
</dbReference>
<keyword evidence="15" id="KW-0411">Iron-sulfur</keyword>
<keyword evidence="13" id="KW-1133">Transmembrane helix</keyword>
<comment type="catalytic activity">
    <reaction evidence="18 19">
        <text>a quinol + 2 Fe(III)-[cytochrome c](out) = a quinone + 2 Fe(II)-[cytochrome c](out) + 2 H(+)(out)</text>
        <dbReference type="Rhea" id="RHEA:11484"/>
        <dbReference type="Rhea" id="RHEA-COMP:10350"/>
        <dbReference type="Rhea" id="RHEA-COMP:14399"/>
        <dbReference type="ChEBI" id="CHEBI:15378"/>
        <dbReference type="ChEBI" id="CHEBI:24646"/>
        <dbReference type="ChEBI" id="CHEBI:29033"/>
        <dbReference type="ChEBI" id="CHEBI:29034"/>
        <dbReference type="ChEBI" id="CHEBI:132124"/>
        <dbReference type="EC" id="7.1.1.8"/>
    </reaction>
</comment>
<dbReference type="Pfam" id="PF00355">
    <property type="entry name" value="Rieske"/>
    <property type="match status" value="1"/>
</dbReference>
<dbReference type="NCBIfam" id="TIGR01416">
    <property type="entry name" value="Rieske_proteo"/>
    <property type="match status" value="1"/>
</dbReference>
<keyword evidence="6 19" id="KW-0813">Transport</keyword>
<keyword evidence="7" id="KW-1003">Cell membrane</keyword>
<name>A0A1F6U040_9PROT</name>